<dbReference type="InterPro" id="IPR012337">
    <property type="entry name" value="RNaseH-like_sf"/>
</dbReference>
<proteinExistence type="predicted"/>
<organism evidence="5">
    <name type="scientific">Prunus dulcis</name>
    <name type="common">Almond</name>
    <name type="synonym">Amygdalus dulcis</name>
    <dbReference type="NCBI Taxonomy" id="3755"/>
    <lineage>
        <taxon>Eukaryota</taxon>
        <taxon>Viridiplantae</taxon>
        <taxon>Streptophyta</taxon>
        <taxon>Embryophyta</taxon>
        <taxon>Tracheophyta</taxon>
        <taxon>Spermatophyta</taxon>
        <taxon>Magnoliopsida</taxon>
        <taxon>eudicotyledons</taxon>
        <taxon>Gunneridae</taxon>
        <taxon>Pentapetalae</taxon>
        <taxon>rosids</taxon>
        <taxon>fabids</taxon>
        <taxon>Rosales</taxon>
        <taxon>Rosaceae</taxon>
        <taxon>Amygdaloideae</taxon>
        <taxon>Amygdaleae</taxon>
        <taxon>Prunus</taxon>
    </lineage>
</organism>
<dbReference type="Gene3D" id="3.30.420.10">
    <property type="entry name" value="Ribonuclease H-like superfamily/Ribonuclease H"/>
    <property type="match status" value="1"/>
</dbReference>
<sequence>MTWGHTAANCYFRHDASPSQGSAQVIECQICGKKGHGALDCFHRSNYSYQGLPPSPKLSAMTAQSSYIPNQVWIADSGASHHMVADVSSLHHVTPCESAEQDKHTKNILLQGLSHNGIYPIPCTLPSQSKAMAFLGQKASILHQVSCLYTPQQNGMAERKNKHIIETAITLLTEASLPGKFWFHAIAHAAYLINRMPSSTLDNQAPFFRLFGTDPKIHSLRVFGTAVYPYLRHYNVHKLQPRTTQCVFLGHATGYKGVIGYNCATGKCVITRDVIHNESVYPFVPSITPQQSSTSSSVVNTSPIIISLPSQSHPDSESAGHDLSGDGVFLSSSSVPAQSIPRNGSISIASPSLQYENDHHVFNDQQLQAILPYEASSPLPLPPNPEPINTHAMQTRSKSGIVRPKHFQEYQGYFTCLTASVELDEPCSYKVASYSAEWRRAKYKARLVAQGFIQQPGLDFGESFSPVVRHTTVRLILSLAAMNHWSLRQLDVKNAFLHGDLEEEVFMHQPQGYEDPAYPEYVCKLKKSLYGLKQAPRAWNAKFTGYLPALGFKLSHSDPSLFVKHEGSDVIVLLLYVDDDRTRPKFPFGIRAEPCS</sequence>
<dbReference type="PANTHER" id="PTHR42648">
    <property type="entry name" value="TRANSPOSASE, PUTATIVE-RELATED"/>
    <property type="match status" value="1"/>
</dbReference>
<dbReference type="InterPro" id="IPR039537">
    <property type="entry name" value="Retrotran_Ty1/copia-like"/>
</dbReference>
<dbReference type="GO" id="GO:0003676">
    <property type="term" value="F:nucleic acid binding"/>
    <property type="evidence" value="ECO:0007669"/>
    <property type="project" value="InterPro"/>
</dbReference>
<accession>A0A5H2XGH6</accession>
<gene>
    <name evidence="5" type="ORF">Prudu_128S000400</name>
</gene>
<dbReference type="AlphaFoldDB" id="A0A5H2XGH6"/>
<evidence type="ECO:0000259" key="4">
    <source>
        <dbReference type="Pfam" id="PF25597"/>
    </source>
</evidence>
<feature type="domain" description="Retroviral polymerase SH3-like" evidence="4">
    <location>
        <begin position="227"/>
        <end position="286"/>
    </location>
</feature>
<keyword evidence="1" id="KW-0479">Metal-binding</keyword>
<evidence type="ECO:0000313" key="5">
    <source>
        <dbReference type="EMBL" id="BBN67607.1"/>
    </source>
</evidence>
<dbReference type="GO" id="GO:0016787">
    <property type="term" value="F:hydrolase activity"/>
    <property type="evidence" value="ECO:0007669"/>
    <property type="project" value="UniProtKB-KW"/>
</dbReference>
<dbReference type="InterPro" id="IPR057670">
    <property type="entry name" value="SH3_retrovirus"/>
</dbReference>
<evidence type="ECO:0000256" key="1">
    <source>
        <dbReference type="ARBA" id="ARBA00022723"/>
    </source>
</evidence>
<dbReference type="EMBL" id="AP020465">
    <property type="protein sequence ID" value="BBN67607.1"/>
    <property type="molecule type" value="Genomic_DNA"/>
</dbReference>
<evidence type="ECO:0000259" key="3">
    <source>
        <dbReference type="Pfam" id="PF07727"/>
    </source>
</evidence>
<keyword evidence="2" id="KW-0378">Hydrolase</keyword>
<protein>
    <submittedName>
        <fullName evidence="5">Transposable element protein</fullName>
    </submittedName>
</protein>
<dbReference type="InterPro" id="IPR036397">
    <property type="entry name" value="RNaseH_sf"/>
</dbReference>
<dbReference type="GO" id="GO:0046872">
    <property type="term" value="F:metal ion binding"/>
    <property type="evidence" value="ECO:0007669"/>
    <property type="project" value="UniProtKB-KW"/>
</dbReference>
<name>A0A5H2XGH6_PRUDU</name>
<dbReference type="SUPFAM" id="SSF53098">
    <property type="entry name" value="Ribonuclease H-like"/>
    <property type="match status" value="1"/>
</dbReference>
<evidence type="ECO:0000256" key="2">
    <source>
        <dbReference type="ARBA" id="ARBA00022801"/>
    </source>
</evidence>
<dbReference type="Pfam" id="PF07727">
    <property type="entry name" value="RVT_2"/>
    <property type="match status" value="1"/>
</dbReference>
<dbReference type="InterPro" id="IPR013103">
    <property type="entry name" value="RVT_2"/>
</dbReference>
<reference evidence="5" key="1">
    <citation type="journal article" date="2019" name="Science">
        <title>Mutation of a bHLH transcription factor allowed almond domestication.</title>
        <authorList>
            <person name="Sanchez-Perez R."/>
            <person name="Pavan S."/>
            <person name="Mazzeo R."/>
            <person name="Moldovan C."/>
            <person name="Aiese Cigliano R."/>
            <person name="Del Cueto J."/>
            <person name="Ricciardi F."/>
            <person name="Lotti C."/>
            <person name="Ricciardi L."/>
            <person name="Dicenta F."/>
            <person name="Lopez-Marques R.L."/>
            <person name="Lindberg Moller B."/>
        </authorList>
    </citation>
    <scope>NUCLEOTIDE SEQUENCE</scope>
</reference>
<dbReference type="InterPro" id="IPR043502">
    <property type="entry name" value="DNA/RNA_pol_sf"/>
</dbReference>
<dbReference type="Pfam" id="PF25597">
    <property type="entry name" value="SH3_retrovirus"/>
    <property type="match status" value="1"/>
</dbReference>
<dbReference type="PANTHER" id="PTHR42648:SF26">
    <property type="entry name" value="INTEGRASE CATALYTIC DOMAIN-CONTAINING PROTEIN"/>
    <property type="match status" value="1"/>
</dbReference>
<dbReference type="SUPFAM" id="SSF56672">
    <property type="entry name" value="DNA/RNA polymerases"/>
    <property type="match status" value="1"/>
</dbReference>
<feature type="domain" description="Reverse transcriptase Ty1/copia-type" evidence="3">
    <location>
        <begin position="439"/>
        <end position="579"/>
    </location>
</feature>